<dbReference type="SUPFAM" id="SSF52728">
    <property type="entry name" value="PTS IIb component"/>
    <property type="match status" value="1"/>
</dbReference>
<dbReference type="Gene3D" id="3.40.35.10">
    <property type="entry name" value="Phosphotransferase system, sorbose subfamily IIB component"/>
    <property type="match status" value="1"/>
</dbReference>
<comment type="subcellular location">
    <subcellularLocation>
        <location evidence="1">Cytoplasm</location>
    </subcellularLocation>
</comment>
<proteinExistence type="predicted"/>
<dbReference type="GO" id="GO:0009401">
    <property type="term" value="P:phosphoenolpyruvate-dependent sugar phosphotransferase system"/>
    <property type="evidence" value="ECO:0007669"/>
    <property type="project" value="UniProtKB-KW"/>
</dbReference>
<gene>
    <name evidence="9" type="ORF">SAMN05421767_12214</name>
</gene>
<evidence type="ECO:0000313" key="9">
    <source>
        <dbReference type="EMBL" id="SER15867.1"/>
    </source>
</evidence>
<dbReference type="GO" id="GO:0016301">
    <property type="term" value="F:kinase activity"/>
    <property type="evidence" value="ECO:0007669"/>
    <property type="project" value="UniProtKB-KW"/>
</dbReference>
<keyword evidence="4" id="KW-0762">Sugar transport</keyword>
<dbReference type="InterPro" id="IPR004720">
    <property type="entry name" value="PTS_IIB_sorbose-sp"/>
</dbReference>
<keyword evidence="7" id="KW-0418">Kinase</keyword>
<protein>
    <submittedName>
        <fullName evidence="9">PTS system, N-acetylgalactosamine-specific IIB component</fullName>
    </submittedName>
</protein>
<keyword evidence="6" id="KW-0598">Phosphotransferase system</keyword>
<reference evidence="9 10" key="1">
    <citation type="submission" date="2016-10" db="EMBL/GenBank/DDBJ databases">
        <authorList>
            <person name="de Groot N.N."/>
        </authorList>
    </citation>
    <scope>NUCLEOTIDE SEQUENCE [LARGE SCALE GENOMIC DNA]</scope>
    <source>
        <strain evidence="9 10">DSM 15827</strain>
    </source>
</reference>
<dbReference type="Pfam" id="PF03830">
    <property type="entry name" value="PTSIIB_sorb"/>
    <property type="match status" value="1"/>
</dbReference>
<feature type="domain" description="PTS EIIB type-4" evidence="8">
    <location>
        <begin position="2"/>
        <end position="165"/>
    </location>
</feature>
<dbReference type="AlphaFoldDB" id="A0A1H9LXE2"/>
<dbReference type="GO" id="GO:0008982">
    <property type="term" value="F:protein-N(PI)-phosphohistidine-sugar phosphotransferase activity"/>
    <property type="evidence" value="ECO:0007669"/>
    <property type="project" value="InterPro"/>
</dbReference>
<dbReference type="InterPro" id="IPR036667">
    <property type="entry name" value="PTS_IIB_sorbose-sp_sf"/>
</dbReference>
<organism evidence="9 10">
    <name type="scientific">Granulicatella balaenopterae</name>
    <dbReference type="NCBI Taxonomy" id="137733"/>
    <lineage>
        <taxon>Bacteria</taxon>
        <taxon>Bacillati</taxon>
        <taxon>Bacillota</taxon>
        <taxon>Bacilli</taxon>
        <taxon>Lactobacillales</taxon>
        <taxon>Carnobacteriaceae</taxon>
        <taxon>Granulicatella</taxon>
    </lineage>
</organism>
<dbReference type="GO" id="GO:0005737">
    <property type="term" value="C:cytoplasm"/>
    <property type="evidence" value="ECO:0007669"/>
    <property type="project" value="UniProtKB-SubCell"/>
</dbReference>
<dbReference type="EMBL" id="FOGF01000022">
    <property type="protein sequence ID" value="SER15867.1"/>
    <property type="molecule type" value="Genomic_DNA"/>
</dbReference>
<keyword evidence="10" id="KW-1185">Reference proteome</keyword>
<evidence type="ECO:0000259" key="8">
    <source>
        <dbReference type="PROSITE" id="PS51101"/>
    </source>
</evidence>
<dbReference type="OrthoDB" id="9788818at2"/>
<evidence type="ECO:0000256" key="3">
    <source>
        <dbReference type="ARBA" id="ARBA00022490"/>
    </source>
</evidence>
<sequence length="165" mass="18532">MEKPNIKMVRVDERLIHGQGQLWIKSLGVNLVICANDKVAEDEMQQTLMSAIVPKEVGLRFWSVEKTAKVIWKAAPHQTIFVLVSNVEDAKRLCDLGFPMDELNIGNIHAAEGKEKISQFIYLGQEDKDALKALETEYHVSFNTKTSPVSNDGVQYIDALVKAIH</sequence>
<dbReference type="PROSITE" id="PS51101">
    <property type="entry name" value="PTS_EIIB_TYPE_4"/>
    <property type="match status" value="1"/>
</dbReference>
<evidence type="ECO:0000256" key="2">
    <source>
        <dbReference type="ARBA" id="ARBA00022448"/>
    </source>
</evidence>
<evidence type="ECO:0000256" key="4">
    <source>
        <dbReference type="ARBA" id="ARBA00022597"/>
    </source>
</evidence>
<keyword evidence="5" id="KW-0808">Transferase</keyword>
<evidence type="ECO:0000256" key="7">
    <source>
        <dbReference type="ARBA" id="ARBA00022777"/>
    </source>
</evidence>
<evidence type="ECO:0000256" key="5">
    <source>
        <dbReference type="ARBA" id="ARBA00022679"/>
    </source>
</evidence>
<keyword evidence="2" id="KW-0813">Transport</keyword>
<dbReference type="STRING" id="137733.SAMN05421767_12214"/>
<dbReference type="Proteomes" id="UP000198556">
    <property type="component" value="Unassembled WGS sequence"/>
</dbReference>
<accession>A0A1H9LXE2</accession>
<evidence type="ECO:0000313" key="10">
    <source>
        <dbReference type="Proteomes" id="UP000198556"/>
    </source>
</evidence>
<evidence type="ECO:0000256" key="1">
    <source>
        <dbReference type="ARBA" id="ARBA00004496"/>
    </source>
</evidence>
<keyword evidence="3" id="KW-0963">Cytoplasm</keyword>
<name>A0A1H9LXE2_9LACT</name>
<evidence type="ECO:0000256" key="6">
    <source>
        <dbReference type="ARBA" id="ARBA00022683"/>
    </source>
</evidence>
<dbReference type="RefSeq" id="WP_089746797.1">
    <property type="nucleotide sequence ID" value="NZ_FOGF01000022.1"/>
</dbReference>